<dbReference type="EMBL" id="UOGA01000314">
    <property type="protein sequence ID" value="VAX25768.1"/>
    <property type="molecule type" value="Genomic_DNA"/>
</dbReference>
<name>A0A3B1CP72_9ZZZZ</name>
<gene>
    <name evidence="2" type="ORF">MNBD_NITROSPINAE04-2666</name>
</gene>
<accession>A0A3B1CP72</accession>
<reference evidence="2" key="1">
    <citation type="submission" date="2018-06" db="EMBL/GenBank/DDBJ databases">
        <authorList>
            <person name="Zhirakovskaya E."/>
        </authorList>
    </citation>
    <scope>NUCLEOTIDE SEQUENCE</scope>
</reference>
<protein>
    <submittedName>
        <fullName evidence="2">Uncharacterized protein</fullName>
    </submittedName>
</protein>
<evidence type="ECO:0000256" key="1">
    <source>
        <dbReference type="SAM" id="Phobius"/>
    </source>
</evidence>
<keyword evidence="1" id="KW-1133">Transmembrane helix</keyword>
<sequence>MNSAAVQPGVYQLMTATDWFGLGLSILLFILVIVAYVYVLVPRWGGKLENKKYMIFDRDLQKQGK</sequence>
<dbReference type="AlphaFoldDB" id="A0A3B1CP72"/>
<keyword evidence="1" id="KW-0472">Membrane</keyword>
<keyword evidence="1" id="KW-0812">Transmembrane</keyword>
<proteinExistence type="predicted"/>
<organism evidence="2">
    <name type="scientific">hydrothermal vent metagenome</name>
    <dbReference type="NCBI Taxonomy" id="652676"/>
    <lineage>
        <taxon>unclassified sequences</taxon>
        <taxon>metagenomes</taxon>
        <taxon>ecological metagenomes</taxon>
    </lineage>
</organism>
<feature type="transmembrane region" description="Helical" evidence="1">
    <location>
        <begin position="20"/>
        <end position="41"/>
    </location>
</feature>
<evidence type="ECO:0000313" key="2">
    <source>
        <dbReference type="EMBL" id="VAX25768.1"/>
    </source>
</evidence>